<keyword evidence="2" id="KW-0472">Membrane</keyword>
<evidence type="ECO:0000256" key="2">
    <source>
        <dbReference type="SAM" id="Phobius"/>
    </source>
</evidence>
<dbReference type="Gene3D" id="2.160.20.80">
    <property type="entry name" value="E3 ubiquitin-protein ligase SopA"/>
    <property type="match status" value="1"/>
</dbReference>
<evidence type="ECO:0008006" key="5">
    <source>
        <dbReference type="Google" id="ProtNLM"/>
    </source>
</evidence>
<feature type="transmembrane region" description="Helical" evidence="2">
    <location>
        <begin position="34"/>
        <end position="54"/>
    </location>
</feature>
<keyword evidence="2" id="KW-0812">Transmembrane</keyword>
<sequence>MPDDPAAWKSSLGPGRPSGGRCGGSPLPRWTVPVVGLVVFAVAGLVLVVLWRWIDDLALVEPEKKATAHLDAVKTASAIAVGGGGLFALYLAARRQRTQELELAQRDHAQDHAEQVAETTRRHAEQVAADTRDDAAARRVTELFTRASEQLGSDKAPVRMAGLYALERLAQDNPHQRPTVVNVLCAYLRMPFAPPDAPPTADEQARALHEGRVREREVRLTAQRVLRDHLRPGPDPDRPVDAFWPDTDLDLTGATLVDFDLTGCRPRHTRFGGATFAGDARFGGTTFAAEAEFGGAVFAGLSGFSETTFVGDARFGGATFAGPVGFGGARFAGDAGFAGATFTRTAAFVKATFAGDAGFFRVRFAGAGMFGVATFHGDATFGGATFGGDAGFGGATFAGDAGFSCATFSRAAVFIRARFAGIAVFGGATFAGDARFRGAMFARDALFGGADFARGGEFGGAVTVHPRPSRSTWPTGWRPADEHGPVDGCEGTWHRLVPIQPDQ</sequence>
<dbReference type="AlphaFoldDB" id="A0A841CRA7"/>
<reference evidence="3 4" key="1">
    <citation type="submission" date="2020-08" db="EMBL/GenBank/DDBJ databases">
        <title>Genomic Encyclopedia of Type Strains, Phase III (KMG-III): the genomes of soil and plant-associated and newly described type strains.</title>
        <authorList>
            <person name="Whitman W."/>
        </authorList>
    </citation>
    <scope>NUCLEOTIDE SEQUENCE [LARGE SCALE GENOMIC DNA]</scope>
    <source>
        <strain evidence="3 4">CECT 8640</strain>
    </source>
</reference>
<dbReference type="EMBL" id="JACHJN010000012">
    <property type="protein sequence ID" value="MBB5959770.1"/>
    <property type="molecule type" value="Genomic_DNA"/>
</dbReference>
<keyword evidence="4" id="KW-1185">Reference proteome</keyword>
<keyword evidence="2" id="KW-1133">Transmembrane helix</keyword>
<name>A0A841CRA7_9PSEU</name>
<protein>
    <recommendedName>
        <fullName evidence="5">Pentapeptide repeat protein</fullName>
    </recommendedName>
</protein>
<proteinExistence type="predicted"/>
<organism evidence="3 4">
    <name type="scientific">Saccharothrix tamanrassetensis</name>
    <dbReference type="NCBI Taxonomy" id="1051531"/>
    <lineage>
        <taxon>Bacteria</taxon>
        <taxon>Bacillati</taxon>
        <taxon>Actinomycetota</taxon>
        <taxon>Actinomycetes</taxon>
        <taxon>Pseudonocardiales</taxon>
        <taxon>Pseudonocardiaceae</taxon>
        <taxon>Saccharothrix</taxon>
    </lineage>
</organism>
<feature type="transmembrane region" description="Helical" evidence="2">
    <location>
        <begin position="75"/>
        <end position="93"/>
    </location>
</feature>
<accession>A0A841CRA7</accession>
<dbReference type="Proteomes" id="UP000547510">
    <property type="component" value="Unassembled WGS sequence"/>
</dbReference>
<gene>
    <name evidence="3" type="ORF">FHS29_006391</name>
</gene>
<comment type="caution">
    <text evidence="3">The sequence shown here is derived from an EMBL/GenBank/DDBJ whole genome shotgun (WGS) entry which is preliminary data.</text>
</comment>
<dbReference type="Pfam" id="PF13576">
    <property type="entry name" value="Pentapeptide_3"/>
    <property type="match status" value="2"/>
</dbReference>
<dbReference type="InterPro" id="IPR001646">
    <property type="entry name" value="5peptide_repeat"/>
</dbReference>
<evidence type="ECO:0000313" key="3">
    <source>
        <dbReference type="EMBL" id="MBB5959770.1"/>
    </source>
</evidence>
<evidence type="ECO:0000256" key="1">
    <source>
        <dbReference type="SAM" id="MobiDB-lite"/>
    </source>
</evidence>
<dbReference type="RefSeq" id="WP_184696969.1">
    <property type="nucleotide sequence ID" value="NZ_JACHJN010000012.1"/>
</dbReference>
<evidence type="ECO:0000313" key="4">
    <source>
        <dbReference type="Proteomes" id="UP000547510"/>
    </source>
</evidence>
<feature type="region of interest" description="Disordered" evidence="1">
    <location>
        <begin position="1"/>
        <end position="22"/>
    </location>
</feature>